<proteinExistence type="inferred from homology"/>
<sequence length="731" mass="76975">MMKFVRAAALSMILATEVAAQEPALSGSVRDTGGRPLPQAQVTIPRLSRSTTADAQGRFVFRNLPGGSYRVQASLMGYAPAVREVAVGASADFELQATPLTLDEIQVTATPVEADARVVAQATTQLSGKTLERNMAGTVAQTLAAQPGIRVRYNGPAAAVPIMRGLTGDRILILQDGQRSSDLAGSAVDHAVTIDPLTAQRIEVVRGPATLLYGNNALGGVVNVISGDIPTSIPRRVEGVLAAQTESALPGGGSSFRVSAPLAERWALTVRGGARGSGDVRIGDDPELGDRLGNTDSRNWNAAAGLGYAGSRGTGGASLRAYQFAYGLPVPPGSTPVRLRGDRWEGNARGQVELGSALFPSVRADGTLQDYAHDELDDTGAVQMSFALRTRTANVLLRQGALGPFSEGAWGISGLGKEYASTGPAALTPAADSRAWGVFGFQEVALGRGPALQLGARYDHYGIASHDSPKFGPGVERTFRAFSGSAGLRVPITASLSAAATVARSFRAPTVEELFSGALHAGTGSVEYGTPTLAAERGTGLEGVVRLRNRRWNGQFVAYQNRIANYVHLVAQPDTLLEGQPVNVFRYAQTDATLRGVEGSLEWAARSDLVVGVSGDALRAGQRDGTPLSFMPAPRLGTLVRWDNGTFSLGGELHHEARQERVGSADESVTEAHATLRLDAGLRLTRGAVIHSLTLRGDNLGNELHRESTSRIKDFAPSPGRNLALIYRLLF</sequence>
<dbReference type="InterPro" id="IPR013784">
    <property type="entry name" value="Carb-bd-like_fold"/>
</dbReference>
<keyword evidence="2 8" id="KW-0813">Transport</keyword>
<dbReference type="Pfam" id="PF13620">
    <property type="entry name" value="CarboxypepD_reg"/>
    <property type="match status" value="1"/>
</dbReference>
<evidence type="ECO:0000256" key="9">
    <source>
        <dbReference type="RuleBase" id="RU003357"/>
    </source>
</evidence>
<evidence type="ECO:0000313" key="13">
    <source>
        <dbReference type="EMBL" id="CAA9304520.1"/>
    </source>
</evidence>
<evidence type="ECO:0000256" key="10">
    <source>
        <dbReference type="SAM" id="SignalP"/>
    </source>
</evidence>
<comment type="subcellular location">
    <subcellularLocation>
        <location evidence="1 8">Cell outer membrane</location>
        <topology evidence="1 8">Multi-pass membrane protein</topology>
    </subcellularLocation>
</comment>
<dbReference type="PANTHER" id="PTHR30069:SF40">
    <property type="entry name" value="TONB-DEPENDENT RECEPTOR NMB0964-RELATED"/>
    <property type="match status" value="1"/>
</dbReference>
<dbReference type="GO" id="GO:0030246">
    <property type="term" value="F:carbohydrate binding"/>
    <property type="evidence" value="ECO:0007669"/>
    <property type="project" value="InterPro"/>
</dbReference>
<dbReference type="AlphaFoldDB" id="A0A6J4KIH1"/>
<dbReference type="InterPro" id="IPR000531">
    <property type="entry name" value="Beta-barrel_TonB"/>
</dbReference>
<evidence type="ECO:0000256" key="2">
    <source>
        <dbReference type="ARBA" id="ARBA00022448"/>
    </source>
</evidence>
<dbReference type="SUPFAM" id="SSF49452">
    <property type="entry name" value="Starch-binding domain-like"/>
    <property type="match status" value="1"/>
</dbReference>
<reference evidence="13" key="1">
    <citation type="submission" date="2020-02" db="EMBL/GenBank/DDBJ databases">
        <authorList>
            <person name="Meier V. D."/>
        </authorList>
    </citation>
    <scope>NUCLEOTIDE SEQUENCE</scope>
    <source>
        <strain evidence="13">AVDCRST_MAG68</strain>
    </source>
</reference>
<dbReference type="SUPFAM" id="SSF56935">
    <property type="entry name" value="Porins"/>
    <property type="match status" value="1"/>
</dbReference>
<dbReference type="Gene3D" id="2.40.170.20">
    <property type="entry name" value="TonB-dependent receptor, beta-barrel domain"/>
    <property type="match status" value="1"/>
</dbReference>
<protein>
    <recommendedName>
        <fullName evidence="14">TonB-dependent receptor</fullName>
    </recommendedName>
</protein>
<dbReference type="Gene3D" id="2.60.40.1120">
    <property type="entry name" value="Carboxypeptidase-like, regulatory domain"/>
    <property type="match status" value="1"/>
</dbReference>
<dbReference type="Pfam" id="PF00593">
    <property type="entry name" value="TonB_dep_Rec_b-barrel"/>
    <property type="match status" value="1"/>
</dbReference>
<dbReference type="InterPro" id="IPR036942">
    <property type="entry name" value="Beta-barrel_TonB_sf"/>
</dbReference>
<keyword evidence="10" id="KW-0732">Signal</keyword>
<dbReference type="InterPro" id="IPR039426">
    <property type="entry name" value="TonB-dep_rcpt-like"/>
</dbReference>
<evidence type="ECO:0000256" key="3">
    <source>
        <dbReference type="ARBA" id="ARBA00022452"/>
    </source>
</evidence>
<dbReference type="Gene3D" id="2.170.130.10">
    <property type="entry name" value="TonB-dependent receptor, plug domain"/>
    <property type="match status" value="1"/>
</dbReference>
<accession>A0A6J4KIH1</accession>
<dbReference type="EMBL" id="CADCTW010000040">
    <property type="protein sequence ID" value="CAA9304520.1"/>
    <property type="molecule type" value="Genomic_DNA"/>
</dbReference>
<keyword evidence="4 8" id="KW-0812">Transmembrane</keyword>
<evidence type="ECO:0000256" key="4">
    <source>
        <dbReference type="ARBA" id="ARBA00022692"/>
    </source>
</evidence>
<feature type="domain" description="TonB-dependent receptor-like beta-barrel" evidence="11">
    <location>
        <begin position="289"/>
        <end position="700"/>
    </location>
</feature>
<dbReference type="PROSITE" id="PS52016">
    <property type="entry name" value="TONB_DEPENDENT_REC_3"/>
    <property type="match status" value="1"/>
</dbReference>
<dbReference type="InterPro" id="IPR012910">
    <property type="entry name" value="Plug_dom"/>
</dbReference>
<evidence type="ECO:0008006" key="14">
    <source>
        <dbReference type="Google" id="ProtNLM"/>
    </source>
</evidence>
<dbReference type="GO" id="GO:0015344">
    <property type="term" value="F:siderophore uptake transmembrane transporter activity"/>
    <property type="evidence" value="ECO:0007669"/>
    <property type="project" value="TreeGrafter"/>
</dbReference>
<feature type="signal peptide" evidence="10">
    <location>
        <begin position="1"/>
        <end position="20"/>
    </location>
</feature>
<evidence type="ECO:0000259" key="12">
    <source>
        <dbReference type="Pfam" id="PF07715"/>
    </source>
</evidence>
<evidence type="ECO:0000256" key="8">
    <source>
        <dbReference type="PROSITE-ProRule" id="PRU01360"/>
    </source>
</evidence>
<keyword evidence="6 8" id="KW-0472">Membrane</keyword>
<keyword evidence="7 8" id="KW-0998">Cell outer membrane</keyword>
<dbReference type="Pfam" id="PF07715">
    <property type="entry name" value="Plug"/>
    <property type="match status" value="1"/>
</dbReference>
<organism evidence="13">
    <name type="scientific">uncultured Gemmatimonadota bacterium</name>
    <dbReference type="NCBI Taxonomy" id="203437"/>
    <lineage>
        <taxon>Bacteria</taxon>
        <taxon>Pseudomonadati</taxon>
        <taxon>Gemmatimonadota</taxon>
        <taxon>environmental samples</taxon>
    </lineage>
</organism>
<dbReference type="GO" id="GO:0009279">
    <property type="term" value="C:cell outer membrane"/>
    <property type="evidence" value="ECO:0007669"/>
    <property type="project" value="UniProtKB-SubCell"/>
</dbReference>
<feature type="domain" description="TonB-dependent receptor plug" evidence="12">
    <location>
        <begin position="117"/>
        <end position="221"/>
    </location>
</feature>
<evidence type="ECO:0000256" key="1">
    <source>
        <dbReference type="ARBA" id="ARBA00004571"/>
    </source>
</evidence>
<evidence type="ECO:0000256" key="7">
    <source>
        <dbReference type="ARBA" id="ARBA00023237"/>
    </source>
</evidence>
<dbReference type="GO" id="GO:0044718">
    <property type="term" value="P:siderophore transmembrane transport"/>
    <property type="evidence" value="ECO:0007669"/>
    <property type="project" value="TreeGrafter"/>
</dbReference>
<dbReference type="InterPro" id="IPR037066">
    <property type="entry name" value="Plug_dom_sf"/>
</dbReference>
<evidence type="ECO:0000256" key="6">
    <source>
        <dbReference type="ARBA" id="ARBA00023136"/>
    </source>
</evidence>
<keyword evidence="3 8" id="KW-1134">Transmembrane beta strand</keyword>
<keyword evidence="5 9" id="KW-0798">TonB box</keyword>
<name>A0A6J4KIH1_9BACT</name>
<feature type="chain" id="PRO_5027072440" description="TonB-dependent receptor" evidence="10">
    <location>
        <begin position="21"/>
        <end position="731"/>
    </location>
</feature>
<evidence type="ECO:0000256" key="5">
    <source>
        <dbReference type="ARBA" id="ARBA00023077"/>
    </source>
</evidence>
<gene>
    <name evidence="13" type="ORF">AVDCRST_MAG68-718</name>
</gene>
<comment type="similarity">
    <text evidence="8 9">Belongs to the TonB-dependent receptor family.</text>
</comment>
<evidence type="ECO:0000259" key="11">
    <source>
        <dbReference type="Pfam" id="PF00593"/>
    </source>
</evidence>
<dbReference type="PANTHER" id="PTHR30069">
    <property type="entry name" value="TONB-DEPENDENT OUTER MEMBRANE RECEPTOR"/>
    <property type="match status" value="1"/>
</dbReference>